<organism evidence="1 2">
    <name type="scientific">Yersinia intermedia</name>
    <dbReference type="NCBI Taxonomy" id="631"/>
    <lineage>
        <taxon>Bacteria</taxon>
        <taxon>Pseudomonadati</taxon>
        <taxon>Pseudomonadota</taxon>
        <taxon>Gammaproteobacteria</taxon>
        <taxon>Enterobacterales</taxon>
        <taxon>Yersiniaceae</taxon>
        <taxon>Yersinia</taxon>
    </lineage>
</organism>
<dbReference type="AlphaFoldDB" id="A0A0T9MSG4"/>
<evidence type="ECO:0000313" key="2">
    <source>
        <dbReference type="Proteomes" id="UP000038750"/>
    </source>
</evidence>
<dbReference type="EMBL" id="CPZJ01000018">
    <property type="protein sequence ID" value="CNG42568.1"/>
    <property type="molecule type" value="Genomic_DNA"/>
</dbReference>
<dbReference type="Pfam" id="PF09926">
    <property type="entry name" value="DUF2158"/>
    <property type="match status" value="1"/>
</dbReference>
<accession>A0A0T9MSG4</accession>
<evidence type="ECO:0000313" key="1">
    <source>
        <dbReference type="EMBL" id="CNG42568.1"/>
    </source>
</evidence>
<protein>
    <submittedName>
        <fullName evidence="1">Uncharacterized small protein (DUF2158)</fullName>
    </submittedName>
</protein>
<proteinExistence type="predicted"/>
<sequence>MSISEPKIGNLVTLISGGPAMTIKNIDYTKQGSCELTCVWFTKDEQLNEGVFRSEIIERLDRQSNPVEGNADAE</sequence>
<dbReference type="OrthoDB" id="1264301at2"/>
<reference evidence="1 2" key="1">
    <citation type="submission" date="2015-03" db="EMBL/GenBank/DDBJ databases">
        <authorList>
            <person name="Murphy D."/>
        </authorList>
    </citation>
    <scope>NUCLEOTIDE SEQUENCE [LARGE SCALE GENOMIC DNA]</scope>
    <source>
        <strain evidence="1 2">BR165/97</strain>
    </source>
</reference>
<gene>
    <name evidence="1" type="ORF">ERS008530_03731</name>
</gene>
<dbReference type="Proteomes" id="UP000038750">
    <property type="component" value="Unassembled WGS sequence"/>
</dbReference>
<name>A0A0T9MSG4_YERIN</name>
<dbReference type="InterPro" id="IPR019226">
    <property type="entry name" value="DUF2158"/>
</dbReference>
<dbReference type="STRING" id="631.CH53_4219"/>
<dbReference type="RefSeq" id="WP_050074284.1">
    <property type="nucleotide sequence ID" value="NZ_CPZJ01000018.1"/>
</dbReference>